<dbReference type="Pfam" id="PF00903">
    <property type="entry name" value="Glyoxalase"/>
    <property type="match status" value="1"/>
</dbReference>
<protein>
    <submittedName>
        <fullName evidence="4">Putative ring-cleavage extradiol dioxygenase</fullName>
    </submittedName>
</protein>
<evidence type="ECO:0000313" key="5">
    <source>
        <dbReference type="Proteomes" id="UP000004690"/>
    </source>
</evidence>
<dbReference type="STRING" id="926559.JoomaDRAFT_3871"/>
<gene>
    <name evidence="4" type="ORF">JoomaDRAFT_3871</name>
</gene>
<keyword evidence="4" id="KW-0223">Dioxygenase</keyword>
<evidence type="ECO:0000256" key="2">
    <source>
        <dbReference type="SAM" id="SignalP"/>
    </source>
</evidence>
<name>I3CB07_9FLAO</name>
<dbReference type="HOGENOM" id="CLU_046006_8_2_10"/>
<feature type="domain" description="VOC" evidence="3">
    <location>
        <begin position="29"/>
        <end position="150"/>
    </location>
</feature>
<dbReference type="eggNOG" id="COG0346">
    <property type="taxonomic scope" value="Bacteria"/>
</dbReference>
<feature type="signal peptide" evidence="2">
    <location>
        <begin position="1"/>
        <end position="23"/>
    </location>
</feature>
<feature type="chain" id="PRO_5003668682" evidence="2">
    <location>
        <begin position="24"/>
        <end position="150"/>
    </location>
</feature>
<dbReference type="InterPro" id="IPR029068">
    <property type="entry name" value="Glyas_Bleomycin-R_OHBP_Dase"/>
</dbReference>
<keyword evidence="4" id="KW-0560">Oxidoreductase</keyword>
<keyword evidence="1" id="KW-0479">Metal-binding</keyword>
<sequence>MKTTKTFLLFITILFFMNTKAAAQEFELTFDHNAILVKDLTESSNFYLNIIGLKEIENKTEKSHIRWFSLGGNSSLHVIEDKNHKVPDVKGLHFALHTKNLDAFIEHLKENNIYFENWPGEANTTNTRPDGVRQVYLKDPNGYWIEVNEN</sequence>
<evidence type="ECO:0000259" key="3">
    <source>
        <dbReference type="PROSITE" id="PS51819"/>
    </source>
</evidence>
<reference evidence="4 5" key="1">
    <citation type="submission" date="2012-02" db="EMBL/GenBank/DDBJ databases">
        <title>Improved High-Quality Draft genome of Joostella marina DSM 19592.</title>
        <authorList>
            <consortium name="US DOE Joint Genome Institute (JGI-PGF)"/>
            <person name="Lucas S."/>
            <person name="Copeland A."/>
            <person name="Lapidus A."/>
            <person name="Bruce D."/>
            <person name="Goodwin L."/>
            <person name="Pitluck S."/>
            <person name="Peters L."/>
            <person name="Chertkov O."/>
            <person name="Ovchinnikova G."/>
            <person name="Kyrpides N."/>
            <person name="Mavromatis K."/>
            <person name="Detter J.C."/>
            <person name="Han C."/>
            <person name="Land M."/>
            <person name="Hauser L."/>
            <person name="Markowitz V."/>
            <person name="Cheng J.-F."/>
            <person name="Hugenholtz P."/>
            <person name="Woyke T."/>
            <person name="Wu D."/>
            <person name="Tindall B."/>
            <person name="Brambilla E."/>
            <person name="Klenk H.-P."/>
            <person name="Eisen J.A."/>
        </authorList>
    </citation>
    <scope>NUCLEOTIDE SEQUENCE [LARGE SCALE GENOMIC DNA]</scope>
    <source>
        <strain evidence="4 5">DSM 19592</strain>
    </source>
</reference>
<dbReference type="InterPro" id="IPR037523">
    <property type="entry name" value="VOC_core"/>
</dbReference>
<dbReference type="AlphaFoldDB" id="I3CB07"/>
<dbReference type="PANTHER" id="PTHR36113">
    <property type="entry name" value="LYASE, PUTATIVE-RELATED-RELATED"/>
    <property type="match status" value="1"/>
</dbReference>
<keyword evidence="2" id="KW-0732">Signal</keyword>
<organism evidence="4 5">
    <name type="scientific">Galbibacter orientalis DSM 19592</name>
    <dbReference type="NCBI Taxonomy" id="926559"/>
    <lineage>
        <taxon>Bacteria</taxon>
        <taxon>Pseudomonadati</taxon>
        <taxon>Bacteroidota</taxon>
        <taxon>Flavobacteriia</taxon>
        <taxon>Flavobacteriales</taxon>
        <taxon>Flavobacteriaceae</taxon>
        <taxon>Galbibacter</taxon>
    </lineage>
</organism>
<dbReference type="InterPro" id="IPR004360">
    <property type="entry name" value="Glyas_Fos-R_dOase_dom"/>
</dbReference>
<keyword evidence="5" id="KW-1185">Reference proteome</keyword>
<dbReference type="EMBL" id="JH651379">
    <property type="protein sequence ID" value="EIJ40800.1"/>
    <property type="molecule type" value="Genomic_DNA"/>
</dbReference>
<dbReference type="GO" id="GO:0046872">
    <property type="term" value="F:metal ion binding"/>
    <property type="evidence" value="ECO:0007669"/>
    <property type="project" value="UniProtKB-KW"/>
</dbReference>
<dbReference type="Proteomes" id="UP000004690">
    <property type="component" value="Unassembled WGS sequence"/>
</dbReference>
<dbReference type="RefSeq" id="WP_008615367.1">
    <property type="nucleotide sequence ID" value="NZ_JH651379.1"/>
</dbReference>
<proteinExistence type="predicted"/>
<accession>I3CB07</accession>
<dbReference type="Gene3D" id="3.10.180.10">
    <property type="entry name" value="2,3-Dihydroxybiphenyl 1,2-Dioxygenase, domain 1"/>
    <property type="match status" value="1"/>
</dbReference>
<dbReference type="PANTHER" id="PTHR36113:SF6">
    <property type="entry name" value="FOSFOMYCIN RESISTANCE PROTEIN FOSX"/>
    <property type="match status" value="1"/>
</dbReference>
<dbReference type="InterPro" id="IPR051332">
    <property type="entry name" value="Fosfomycin_Res_Enzymes"/>
</dbReference>
<evidence type="ECO:0000256" key="1">
    <source>
        <dbReference type="ARBA" id="ARBA00022723"/>
    </source>
</evidence>
<dbReference type="OrthoDB" id="192739at2"/>
<evidence type="ECO:0000313" key="4">
    <source>
        <dbReference type="EMBL" id="EIJ40800.1"/>
    </source>
</evidence>
<dbReference type="PROSITE" id="PS51819">
    <property type="entry name" value="VOC"/>
    <property type="match status" value="1"/>
</dbReference>
<dbReference type="GO" id="GO:0051213">
    <property type="term" value="F:dioxygenase activity"/>
    <property type="evidence" value="ECO:0007669"/>
    <property type="project" value="UniProtKB-KW"/>
</dbReference>
<dbReference type="SUPFAM" id="SSF54593">
    <property type="entry name" value="Glyoxalase/Bleomycin resistance protein/Dihydroxybiphenyl dioxygenase"/>
    <property type="match status" value="1"/>
</dbReference>